<proteinExistence type="predicted"/>
<evidence type="ECO:0000313" key="1">
    <source>
        <dbReference type="EMBL" id="VEP12376.1"/>
    </source>
</evidence>
<protein>
    <submittedName>
        <fullName evidence="1">Uncharacterized protein</fullName>
    </submittedName>
</protein>
<name>A0A563VLP9_9CYAN</name>
<evidence type="ECO:0000313" key="2">
    <source>
        <dbReference type="Proteomes" id="UP000320055"/>
    </source>
</evidence>
<keyword evidence="2" id="KW-1185">Reference proteome</keyword>
<accession>A0A563VLP9</accession>
<sequence>MRRFIYPYYPALTGRMGTTQAVRIYALKIQQKKHKTAQEGKPRDVHQDR</sequence>
<organism evidence="1 2">
    <name type="scientific">Hyella patelloides LEGE 07179</name>
    <dbReference type="NCBI Taxonomy" id="945734"/>
    <lineage>
        <taxon>Bacteria</taxon>
        <taxon>Bacillati</taxon>
        <taxon>Cyanobacteriota</taxon>
        <taxon>Cyanophyceae</taxon>
        <taxon>Pleurocapsales</taxon>
        <taxon>Hyellaceae</taxon>
        <taxon>Hyella</taxon>
    </lineage>
</organism>
<reference evidence="1 2" key="1">
    <citation type="submission" date="2019-01" db="EMBL/GenBank/DDBJ databases">
        <authorList>
            <person name="Brito A."/>
        </authorList>
    </citation>
    <scope>NUCLEOTIDE SEQUENCE [LARGE SCALE GENOMIC DNA]</scope>
    <source>
        <strain evidence="1">1</strain>
    </source>
</reference>
<gene>
    <name evidence="1" type="ORF">H1P_1460011</name>
</gene>
<dbReference type="AlphaFoldDB" id="A0A563VLP9"/>
<dbReference type="Proteomes" id="UP000320055">
    <property type="component" value="Unassembled WGS sequence"/>
</dbReference>
<dbReference type="EMBL" id="CAACVJ010000053">
    <property type="protein sequence ID" value="VEP12376.1"/>
    <property type="molecule type" value="Genomic_DNA"/>
</dbReference>